<evidence type="ECO:0000313" key="3">
    <source>
        <dbReference type="EMBL" id="QGP93386.1"/>
    </source>
</evidence>
<proteinExistence type="inferred from homology"/>
<dbReference type="InterPro" id="IPR050921">
    <property type="entry name" value="T4SS_GSP_E_ATPase"/>
</dbReference>
<protein>
    <submittedName>
        <fullName evidence="3">Type II/IV secretion system protein</fullName>
    </submittedName>
</protein>
<accession>A0A6I5ZUE3</accession>
<evidence type="ECO:0000313" key="4">
    <source>
        <dbReference type="Proteomes" id="UP000425916"/>
    </source>
</evidence>
<dbReference type="InterPro" id="IPR027417">
    <property type="entry name" value="P-loop_NTPase"/>
</dbReference>
<dbReference type="SUPFAM" id="SSF52540">
    <property type="entry name" value="P-loop containing nucleoside triphosphate hydrolases"/>
    <property type="match status" value="1"/>
</dbReference>
<dbReference type="EMBL" id="CP046244">
    <property type="protein sequence ID" value="QGP93386.1"/>
    <property type="molecule type" value="Genomic_DNA"/>
</dbReference>
<feature type="domain" description="Bacterial type II secretion system protein E" evidence="2">
    <location>
        <begin position="79"/>
        <end position="351"/>
    </location>
</feature>
<organism evidence="3 4">
    <name type="scientific">Neomoorella glycerini</name>
    <dbReference type="NCBI Taxonomy" id="55779"/>
    <lineage>
        <taxon>Bacteria</taxon>
        <taxon>Bacillati</taxon>
        <taxon>Bacillota</taxon>
        <taxon>Clostridia</taxon>
        <taxon>Neomoorellales</taxon>
        <taxon>Neomoorellaceae</taxon>
        <taxon>Neomoorella</taxon>
    </lineage>
</organism>
<dbReference type="Proteomes" id="UP000425916">
    <property type="component" value="Chromosome"/>
</dbReference>
<reference evidence="3 4" key="1">
    <citation type="submission" date="2019-11" db="EMBL/GenBank/DDBJ databases">
        <title>Genome sequence of Moorella glycerini DSM11254.</title>
        <authorList>
            <person name="Poehlein A."/>
            <person name="Boeer T."/>
            <person name="Daniel R."/>
        </authorList>
    </citation>
    <scope>NUCLEOTIDE SEQUENCE [LARGE SCALE GENOMIC DNA]</scope>
    <source>
        <strain evidence="3 4">DSM 11254</strain>
    </source>
</reference>
<dbReference type="PANTHER" id="PTHR30486:SF6">
    <property type="entry name" value="TYPE IV PILUS RETRACTATION ATPASE PILT"/>
    <property type="match status" value="1"/>
</dbReference>
<dbReference type="AlphaFoldDB" id="A0A6I5ZUE3"/>
<evidence type="ECO:0000259" key="2">
    <source>
        <dbReference type="Pfam" id="PF00437"/>
    </source>
</evidence>
<dbReference type="Gene3D" id="3.30.450.380">
    <property type="match status" value="1"/>
</dbReference>
<dbReference type="GO" id="GO:0016887">
    <property type="term" value="F:ATP hydrolysis activity"/>
    <property type="evidence" value="ECO:0007669"/>
    <property type="project" value="InterPro"/>
</dbReference>
<keyword evidence="4" id="KW-1185">Reference proteome</keyword>
<evidence type="ECO:0000256" key="1">
    <source>
        <dbReference type="ARBA" id="ARBA00006611"/>
    </source>
</evidence>
<dbReference type="InterPro" id="IPR001482">
    <property type="entry name" value="T2SS/T4SS_dom"/>
</dbReference>
<comment type="similarity">
    <text evidence="1">Belongs to the GSP E family.</text>
</comment>
<dbReference type="Pfam" id="PF00437">
    <property type="entry name" value="T2SSE"/>
    <property type="match status" value="1"/>
</dbReference>
<dbReference type="PANTHER" id="PTHR30486">
    <property type="entry name" value="TWITCHING MOTILITY PROTEIN PILT"/>
    <property type="match status" value="1"/>
</dbReference>
<name>A0A6I5ZUE3_9FIRM</name>
<sequence>MTLDQAAEYVQQALARGPEGEVARKQDILHRAMAGEPGMQLEARALIRQALEAGRKEVAGFSLEEAARLIYARVWGLDVVEDLYRDPEVNEIQVNGPGDIFVDRLGRHERVNMSFDTPERVEAVIKRMILHDMGASLDRSNPMVESIRKDGSRLTATCYPVTETWTFVLRKHHTVDMSVENLEKLGTLNRQVWEVLRLLALGRTNILFSGNVRSGKTSLMRKLVGELPEGLRLVVIGKDLELRLRREYPGRNIVEFESHPEVGAGMPEIFENALRESPDVILVEEFRGKGEAVEAIRACTRGHPGSMGTAHFNSPQEAVEGTAMMLQEEGLNISFQMAKVRVATAFNVVVQMLNDSMRGVKKLISITEIGVRNEEVVYTDLVRWEPAGRDYLGEGDWKLVNPPSPELRFKTFRYGVTDDDWRRVGFEL</sequence>
<gene>
    <name evidence="3" type="ORF">MGLY_27940</name>
</gene>
<dbReference type="Gene3D" id="3.40.50.300">
    <property type="entry name" value="P-loop containing nucleotide triphosphate hydrolases"/>
    <property type="match status" value="1"/>
</dbReference>